<keyword evidence="3" id="KW-0326">Glycosidase</keyword>
<evidence type="ECO:0000256" key="3">
    <source>
        <dbReference type="ARBA" id="ARBA00023295"/>
    </source>
</evidence>
<accession>A0ABP6SNY4</accession>
<evidence type="ECO:0000313" key="6">
    <source>
        <dbReference type="Proteomes" id="UP001501676"/>
    </source>
</evidence>
<name>A0ABP6SNY4_9ACTN</name>
<comment type="similarity">
    <text evidence="1 4">Belongs to the glycosyl hydrolase 1 family.</text>
</comment>
<evidence type="ECO:0000256" key="4">
    <source>
        <dbReference type="RuleBase" id="RU003690"/>
    </source>
</evidence>
<dbReference type="EMBL" id="BAAAYN010000001">
    <property type="protein sequence ID" value="GAA3381756.1"/>
    <property type="molecule type" value="Genomic_DNA"/>
</dbReference>
<dbReference type="Proteomes" id="UP001501676">
    <property type="component" value="Unassembled WGS sequence"/>
</dbReference>
<evidence type="ECO:0000256" key="2">
    <source>
        <dbReference type="ARBA" id="ARBA00022801"/>
    </source>
</evidence>
<organism evidence="5 6">
    <name type="scientific">Cryptosporangium minutisporangium</name>
    <dbReference type="NCBI Taxonomy" id="113569"/>
    <lineage>
        <taxon>Bacteria</taxon>
        <taxon>Bacillati</taxon>
        <taxon>Actinomycetota</taxon>
        <taxon>Actinomycetes</taxon>
        <taxon>Cryptosporangiales</taxon>
        <taxon>Cryptosporangiaceae</taxon>
        <taxon>Cryptosporangium</taxon>
    </lineage>
</organism>
<sequence>MTLLPKDRPVPVPVSPSFLWGAATSPHQVEGNNTASDLWALENAPGSPLPDRSGDACDSYHRWREDLDLVCDLGLNAYRFGIEWARVEPVPGHLSRAALAHYRRMIEGCLERGLTPVVTLHHFTSPAWFRHGGGWTGPDGIQRFTDYVRAVRPILDGVPWVCTINEPNMLAMVAARLRHDAPDLVAGALPPPDQGLADALVAAHHAARAELADLDGTASGWTVANQTFQALPGAEAVTEEWAWSRENQFLDAARADDFIGVQAYTRVVIGPDGPVPTDPAARRTQTGWEFYPEALEYAVRHTAGRIPVPILVTENGIATADDGERREYTQRALAGLGRAVADGVDVRGYLHWSLLDNYEWGSWAHTFGLVAVDRQTFRRTVKPSAHWYSDVARSSRLPDDR</sequence>
<keyword evidence="6" id="KW-1185">Reference proteome</keyword>
<reference evidence="6" key="1">
    <citation type="journal article" date="2019" name="Int. J. Syst. Evol. Microbiol.">
        <title>The Global Catalogue of Microorganisms (GCM) 10K type strain sequencing project: providing services to taxonomists for standard genome sequencing and annotation.</title>
        <authorList>
            <consortium name="The Broad Institute Genomics Platform"/>
            <consortium name="The Broad Institute Genome Sequencing Center for Infectious Disease"/>
            <person name="Wu L."/>
            <person name="Ma J."/>
        </authorList>
    </citation>
    <scope>NUCLEOTIDE SEQUENCE [LARGE SCALE GENOMIC DNA]</scope>
    <source>
        <strain evidence="6">JCM 9458</strain>
    </source>
</reference>
<dbReference type="PRINTS" id="PR00131">
    <property type="entry name" value="GLHYDRLASE1"/>
</dbReference>
<comment type="caution">
    <text evidence="5">The sequence shown here is derived from an EMBL/GenBank/DDBJ whole genome shotgun (WGS) entry which is preliminary data.</text>
</comment>
<evidence type="ECO:0000256" key="1">
    <source>
        <dbReference type="ARBA" id="ARBA00010838"/>
    </source>
</evidence>
<dbReference type="PANTHER" id="PTHR10353">
    <property type="entry name" value="GLYCOSYL HYDROLASE"/>
    <property type="match status" value="1"/>
</dbReference>
<gene>
    <name evidence="5" type="ORF">GCM10020369_00940</name>
</gene>
<proteinExistence type="inferred from homology"/>
<dbReference type="InterPro" id="IPR001360">
    <property type="entry name" value="Glyco_hydro_1"/>
</dbReference>
<dbReference type="InterPro" id="IPR017853">
    <property type="entry name" value="GH"/>
</dbReference>
<dbReference type="Pfam" id="PF00232">
    <property type="entry name" value="Glyco_hydro_1"/>
    <property type="match status" value="2"/>
</dbReference>
<dbReference type="Gene3D" id="3.20.20.80">
    <property type="entry name" value="Glycosidases"/>
    <property type="match status" value="2"/>
</dbReference>
<protein>
    <submittedName>
        <fullName evidence="5">Family 1 glycosylhydrolase</fullName>
    </submittedName>
</protein>
<dbReference type="PANTHER" id="PTHR10353:SF36">
    <property type="entry name" value="LP05116P"/>
    <property type="match status" value="1"/>
</dbReference>
<evidence type="ECO:0000313" key="5">
    <source>
        <dbReference type="EMBL" id="GAA3381756.1"/>
    </source>
</evidence>
<dbReference type="SUPFAM" id="SSF51445">
    <property type="entry name" value="(Trans)glycosidases"/>
    <property type="match status" value="1"/>
</dbReference>
<keyword evidence="2" id="KW-0378">Hydrolase</keyword>